<comment type="caution">
    <text evidence="1">The sequence shown here is derived from an EMBL/GenBank/DDBJ whole genome shotgun (WGS) entry which is preliminary data.</text>
</comment>
<dbReference type="AlphaFoldDB" id="A0A7J2U3I2"/>
<evidence type="ECO:0000313" key="1">
    <source>
        <dbReference type="EMBL" id="HEM66955.1"/>
    </source>
</evidence>
<accession>A0A7J2U3I2</accession>
<proteinExistence type="predicted"/>
<dbReference type="EMBL" id="DSEU01000039">
    <property type="protein sequence ID" value="HEM66955.1"/>
    <property type="molecule type" value="Genomic_DNA"/>
</dbReference>
<protein>
    <submittedName>
        <fullName evidence="1">Uncharacterized protein</fullName>
    </submittedName>
</protein>
<reference evidence="1" key="1">
    <citation type="journal article" date="2020" name="mSystems">
        <title>Genome- and Community-Level Interaction Insights into Carbon Utilization and Element Cycling Functions of Hydrothermarchaeota in Hydrothermal Sediment.</title>
        <authorList>
            <person name="Zhou Z."/>
            <person name="Liu Y."/>
            <person name="Xu W."/>
            <person name="Pan J."/>
            <person name="Luo Z.H."/>
            <person name="Li M."/>
        </authorList>
    </citation>
    <scope>NUCLEOTIDE SEQUENCE [LARGE SCALE GENOMIC DNA]</scope>
    <source>
        <strain evidence="1">SpSt-125</strain>
    </source>
</reference>
<name>A0A7J2U3I2_9CREN</name>
<gene>
    <name evidence="1" type="ORF">ENO26_05235</name>
</gene>
<organism evidence="1">
    <name type="scientific">Ignisphaera aggregans</name>
    <dbReference type="NCBI Taxonomy" id="334771"/>
    <lineage>
        <taxon>Archaea</taxon>
        <taxon>Thermoproteota</taxon>
        <taxon>Thermoprotei</taxon>
        <taxon>Desulfurococcales</taxon>
        <taxon>Desulfurococcaceae</taxon>
        <taxon>Ignisphaera</taxon>
    </lineage>
</organism>
<sequence>MEALDAMNGYKQMRMSIWGQTAYMLASATGIQTSMIFELYVERAIKSKKLVIMPFTIVTLSSTWRKILSYVENGGAVYTSVIRGVANLRALHEAPTHLWTELFGVEKHSSQQAL</sequence>
<dbReference type="InterPro" id="IPR029062">
    <property type="entry name" value="Class_I_gatase-like"/>
</dbReference>
<dbReference type="Gene3D" id="3.40.50.880">
    <property type="match status" value="1"/>
</dbReference>